<dbReference type="PANTHER" id="PTHR47691">
    <property type="entry name" value="REGULATOR-RELATED"/>
    <property type="match status" value="1"/>
</dbReference>
<name>A0ABN2DIP1_9ACTN</name>
<protein>
    <submittedName>
        <fullName evidence="2">Uncharacterized protein</fullName>
    </submittedName>
</protein>
<feature type="region of interest" description="Disordered" evidence="1">
    <location>
        <begin position="72"/>
        <end position="106"/>
    </location>
</feature>
<dbReference type="Proteomes" id="UP001501470">
    <property type="component" value="Unassembled WGS sequence"/>
</dbReference>
<gene>
    <name evidence="2" type="ORF">GCM10009827_118360</name>
</gene>
<evidence type="ECO:0000256" key="1">
    <source>
        <dbReference type="SAM" id="MobiDB-lite"/>
    </source>
</evidence>
<evidence type="ECO:0000313" key="3">
    <source>
        <dbReference type="Proteomes" id="UP001501470"/>
    </source>
</evidence>
<organism evidence="2 3">
    <name type="scientific">Dactylosporangium maewongense</name>
    <dbReference type="NCBI Taxonomy" id="634393"/>
    <lineage>
        <taxon>Bacteria</taxon>
        <taxon>Bacillati</taxon>
        <taxon>Actinomycetota</taxon>
        <taxon>Actinomycetes</taxon>
        <taxon>Micromonosporales</taxon>
        <taxon>Micromonosporaceae</taxon>
        <taxon>Dactylosporangium</taxon>
    </lineage>
</organism>
<comment type="caution">
    <text evidence="2">The sequence shown here is derived from an EMBL/GenBank/DDBJ whole genome shotgun (WGS) entry which is preliminary data.</text>
</comment>
<dbReference type="PANTHER" id="PTHR47691:SF3">
    <property type="entry name" value="HTH-TYPE TRANSCRIPTIONAL REGULATOR RV0890C-RELATED"/>
    <property type="match status" value="1"/>
</dbReference>
<accession>A0ABN2DIP1</accession>
<reference evidence="2 3" key="1">
    <citation type="journal article" date="2019" name="Int. J. Syst. Evol. Microbiol.">
        <title>The Global Catalogue of Microorganisms (GCM) 10K type strain sequencing project: providing services to taxonomists for standard genome sequencing and annotation.</title>
        <authorList>
            <consortium name="The Broad Institute Genomics Platform"/>
            <consortium name="The Broad Institute Genome Sequencing Center for Infectious Disease"/>
            <person name="Wu L."/>
            <person name="Ma J."/>
        </authorList>
    </citation>
    <scope>NUCLEOTIDE SEQUENCE [LARGE SCALE GENOMIC DNA]</scope>
    <source>
        <strain evidence="2 3">JCM 15933</strain>
    </source>
</reference>
<sequence>MSADNREAVARLCQRLDGIPLAIELAAVRLRALSVQQVLDRLEDRYGLLRTGSPAAMPRQQTLRALIYWSPRLPQPHRPRTNPHISYPATDRGITRCPHPGGSPQQ</sequence>
<proteinExistence type="predicted"/>
<dbReference type="EMBL" id="BAAAQD010000061">
    <property type="protein sequence ID" value="GAA1576858.1"/>
    <property type="molecule type" value="Genomic_DNA"/>
</dbReference>
<evidence type="ECO:0000313" key="2">
    <source>
        <dbReference type="EMBL" id="GAA1576858.1"/>
    </source>
</evidence>
<keyword evidence="3" id="KW-1185">Reference proteome</keyword>